<dbReference type="HOGENOM" id="CLU_1870274_0_0_1"/>
<sequence>AANHVLNYFLLNLVGPKKKGFKVQDKSTLEFDPAIMVKEFIYVNLVGSNDFCLAVSQEGRSYISDLFKYAEEVLAKIGGEFAAKVVQIRKQHKEDQAALIYPPDDFIVLIMSTLMIDPVILPRSKATVDRCTIARHL</sequence>
<keyword evidence="6" id="KW-0963">Cytoplasm</keyword>
<dbReference type="EMBL" id="CAQQ02068698">
    <property type="status" value="NOT_ANNOTATED_CDS"/>
    <property type="molecule type" value="Genomic_DNA"/>
</dbReference>
<dbReference type="GO" id="GO:0034450">
    <property type="term" value="F:ubiquitin-ubiquitin ligase activity"/>
    <property type="evidence" value="ECO:0007669"/>
    <property type="project" value="InterPro"/>
</dbReference>
<reference evidence="14" key="2">
    <citation type="submission" date="2015-06" db="UniProtKB">
        <authorList>
            <consortium name="EnsemblMetazoa"/>
        </authorList>
    </citation>
    <scope>IDENTIFICATION</scope>
</reference>
<dbReference type="SUPFAM" id="SSF57850">
    <property type="entry name" value="RING/U-box"/>
    <property type="match status" value="1"/>
</dbReference>
<dbReference type="PANTHER" id="PTHR13931:SF16">
    <property type="entry name" value="UBIQUITIN CONJUGATION FACTOR E4 A"/>
    <property type="match status" value="1"/>
</dbReference>
<comment type="catalytic activity">
    <reaction evidence="1">
        <text>S-ubiquitinyl-[E2 ubiquitin-conjugating enzyme]-L-cysteine + [acceptor protein]-L-lysine = [E2 ubiquitin-conjugating enzyme]-L-cysteine + N(6)-ubiquitinyl-[acceptor protein]-L-lysine.</text>
        <dbReference type="EC" id="2.3.2.27"/>
    </reaction>
</comment>
<feature type="domain" description="Ubiquitin conjugation factor E4 core" evidence="13">
    <location>
        <begin position="5"/>
        <end position="79"/>
    </location>
</feature>
<dbReference type="Gene3D" id="3.30.40.10">
    <property type="entry name" value="Zinc/RING finger domain, C3HC4 (zinc finger)"/>
    <property type="match status" value="1"/>
</dbReference>
<keyword evidence="7" id="KW-0808">Transferase</keyword>
<evidence type="ECO:0000256" key="2">
    <source>
        <dbReference type="ARBA" id="ARBA00004496"/>
    </source>
</evidence>
<dbReference type="Pfam" id="PF10408">
    <property type="entry name" value="Ufd2P_core"/>
    <property type="match status" value="1"/>
</dbReference>
<dbReference type="AlphaFoldDB" id="T1GHI6"/>
<evidence type="ECO:0000256" key="5">
    <source>
        <dbReference type="ARBA" id="ARBA00012483"/>
    </source>
</evidence>
<dbReference type="UniPathway" id="UPA00143"/>
<keyword evidence="9" id="KW-0007">Acetylation</keyword>
<keyword evidence="8" id="KW-0833">Ubl conjugation pathway</keyword>
<name>T1GHI6_MEGSC</name>
<evidence type="ECO:0000256" key="6">
    <source>
        <dbReference type="ARBA" id="ARBA00022490"/>
    </source>
</evidence>
<evidence type="ECO:0000256" key="9">
    <source>
        <dbReference type="ARBA" id="ARBA00022990"/>
    </source>
</evidence>
<accession>T1GHI6</accession>
<reference evidence="15" key="1">
    <citation type="submission" date="2013-02" db="EMBL/GenBank/DDBJ databases">
        <authorList>
            <person name="Hughes D."/>
        </authorList>
    </citation>
    <scope>NUCLEOTIDE SEQUENCE</scope>
    <source>
        <strain>Durham</strain>
        <strain evidence="15">NC isolate 2 -- Noor lab</strain>
    </source>
</reference>
<feature type="domain" description="U-box" evidence="12">
    <location>
        <begin position="103"/>
        <end position="137"/>
    </location>
</feature>
<comment type="similarity">
    <text evidence="4">Belongs to the ubiquitin conjugation factor E4 family.</text>
</comment>
<dbReference type="Pfam" id="PF04564">
    <property type="entry name" value="U-box"/>
    <property type="match status" value="1"/>
</dbReference>
<protein>
    <recommendedName>
        <fullName evidence="11">Ubiquitin conjugation factor E4 A</fullName>
        <ecNumber evidence="5">2.3.2.27</ecNumber>
    </recommendedName>
</protein>
<organism evidence="14 15">
    <name type="scientific">Megaselia scalaris</name>
    <name type="common">Humpbacked fly</name>
    <name type="synonym">Phora scalaris</name>
    <dbReference type="NCBI Taxonomy" id="36166"/>
    <lineage>
        <taxon>Eukaryota</taxon>
        <taxon>Metazoa</taxon>
        <taxon>Ecdysozoa</taxon>
        <taxon>Arthropoda</taxon>
        <taxon>Hexapoda</taxon>
        <taxon>Insecta</taxon>
        <taxon>Pterygota</taxon>
        <taxon>Neoptera</taxon>
        <taxon>Endopterygota</taxon>
        <taxon>Diptera</taxon>
        <taxon>Brachycera</taxon>
        <taxon>Muscomorpha</taxon>
        <taxon>Platypezoidea</taxon>
        <taxon>Phoridae</taxon>
        <taxon>Megaseliini</taxon>
        <taxon>Megaselia</taxon>
    </lineage>
</organism>
<evidence type="ECO:0000256" key="8">
    <source>
        <dbReference type="ARBA" id="ARBA00022786"/>
    </source>
</evidence>
<evidence type="ECO:0000313" key="14">
    <source>
        <dbReference type="EnsemblMetazoa" id="MESCA002888-PA"/>
    </source>
</evidence>
<evidence type="ECO:0000259" key="12">
    <source>
        <dbReference type="Pfam" id="PF04564"/>
    </source>
</evidence>
<evidence type="ECO:0000256" key="7">
    <source>
        <dbReference type="ARBA" id="ARBA00022679"/>
    </source>
</evidence>
<dbReference type="InterPro" id="IPR045132">
    <property type="entry name" value="UBE4"/>
</dbReference>
<evidence type="ECO:0000259" key="13">
    <source>
        <dbReference type="Pfam" id="PF10408"/>
    </source>
</evidence>
<dbReference type="GO" id="GO:0036503">
    <property type="term" value="P:ERAD pathway"/>
    <property type="evidence" value="ECO:0007669"/>
    <property type="project" value="InterPro"/>
</dbReference>
<dbReference type="EC" id="2.3.2.27" evidence="5"/>
<dbReference type="Proteomes" id="UP000015102">
    <property type="component" value="Unassembled WGS sequence"/>
</dbReference>
<evidence type="ECO:0000256" key="3">
    <source>
        <dbReference type="ARBA" id="ARBA00004906"/>
    </source>
</evidence>
<evidence type="ECO:0000256" key="11">
    <source>
        <dbReference type="ARBA" id="ARBA00040077"/>
    </source>
</evidence>
<comment type="subcellular location">
    <subcellularLocation>
        <location evidence="2">Cytoplasm</location>
    </subcellularLocation>
</comment>
<dbReference type="GO" id="GO:0005737">
    <property type="term" value="C:cytoplasm"/>
    <property type="evidence" value="ECO:0007669"/>
    <property type="project" value="UniProtKB-SubCell"/>
</dbReference>
<dbReference type="EnsemblMetazoa" id="MESCA002888-RA">
    <property type="protein sequence ID" value="MESCA002888-PA"/>
    <property type="gene ID" value="MESCA002888"/>
</dbReference>
<comment type="function">
    <text evidence="10">Ubiquitin-protein ligase that probably functions as an E3 ligase in conjunction with specific E1 and E2 ligases. May also function as an E4 ligase mediating the assembly of polyubiquitin chains on substrates ubiquitinated by another E3 ubiquitin ligase. Mediates 'Lys-48'-linked polyubiquitination of substrates.</text>
</comment>
<evidence type="ECO:0000256" key="10">
    <source>
        <dbReference type="ARBA" id="ARBA00037624"/>
    </source>
</evidence>
<dbReference type="GO" id="GO:0005634">
    <property type="term" value="C:nucleus"/>
    <property type="evidence" value="ECO:0007669"/>
    <property type="project" value="TreeGrafter"/>
</dbReference>
<dbReference type="PANTHER" id="PTHR13931">
    <property type="entry name" value="UBIQUITINATION FACTOR E4"/>
    <property type="match status" value="1"/>
</dbReference>
<proteinExistence type="inferred from homology"/>
<dbReference type="InterPro" id="IPR003613">
    <property type="entry name" value="Ubox_domain"/>
</dbReference>
<dbReference type="GO" id="GO:0000209">
    <property type="term" value="P:protein polyubiquitination"/>
    <property type="evidence" value="ECO:0007669"/>
    <property type="project" value="TreeGrafter"/>
</dbReference>
<dbReference type="InterPro" id="IPR013083">
    <property type="entry name" value="Znf_RING/FYVE/PHD"/>
</dbReference>
<dbReference type="STRING" id="36166.T1GHI6"/>
<keyword evidence="15" id="KW-1185">Reference proteome</keyword>
<comment type="pathway">
    <text evidence="3">Protein modification; protein ubiquitination.</text>
</comment>
<dbReference type="GO" id="GO:0006511">
    <property type="term" value="P:ubiquitin-dependent protein catabolic process"/>
    <property type="evidence" value="ECO:0007669"/>
    <property type="project" value="InterPro"/>
</dbReference>
<evidence type="ECO:0000256" key="1">
    <source>
        <dbReference type="ARBA" id="ARBA00000900"/>
    </source>
</evidence>
<dbReference type="InterPro" id="IPR019474">
    <property type="entry name" value="Ub_conjug_fac_E4_core"/>
</dbReference>
<evidence type="ECO:0000313" key="15">
    <source>
        <dbReference type="Proteomes" id="UP000015102"/>
    </source>
</evidence>
<dbReference type="GO" id="GO:0000151">
    <property type="term" value="C:ubiquitin ligase complex"/>
    <property type="evidence" value="ECO:0007669"/>
    <property type="project" value="InterPro"/>
</dbReference>
<evidence type="ECO:0000256" key="4">
    <source>
        <dbReference type="ARBA" id="ARBA00007434"/>
    </source>
</evidence>